<dbReference type="Proteomes" id="UP000829720">
    <property type="component" value="Unassembled WGS sequence"/>
</dbReference>
<evidence type="ECO:0000313" key="1">
    <source>
        <dbReference type="EMBL" id="KAI1892301.1"/>
    </source>
</evidence>
<reference evidence="1" key="1">
    <citation type="submission" date="2021-01" db="EMBL/GenBank/DDBJ databases">
        <authorList>
            <person name="Zahm M."/>
            <person name="Roques C."/>
            <person name="Cabau C."/>
            <person name="Klopp C."/>
            <person name="Donnadieu C."/>
            <person name="Jouanno E."/>
            <person name="Lampietro C."/>
            <person name="Louis A."/>
            <person name="Herpin A."/>
            <person name="Echchiki A."/>
            <person name="Berthelot C."/>
            <person name="Parey E."/>
            <person name="Roest-Crollius H."/>
            <person name="Braasch I."/>
            <person name="Postlethwait J."/>
            <person name="Bobe J."/>
            <person name="Montfort J."/>
            <person name="Bouchez O."/>
            <person name="Begum T."/>
            <person name="Mejri S."/>
            <person name="Adams A."/>
            <person name="Chen W.-J."/>
            <person name="Guiguen Y."/>
        </authorList>
    </citation>
    <scope>NUCLEOTIDE SEQUENCE</scope>
    <source>
        <tissue evidence="1">Blood</tissue>
    </source>
</reference>
<organism evidence="1 2">
    <name type="scientific">Albula goreensis</name>
    <dbReference type="NCBI Taxonomy" id="1534307"/>
    <lineage>
        <taxon>Eukaryota</taxon>
        <taxon>Metazoa</taxon>
        <taxon>Chordata</taxon>
        <taxon>Craniata</taxon>
        <taxon>Vertebrata</taxon>
        <taxon>Euteleostomi</taxon>
        <taxon>Actinopterygii</taxon>
        <taxon>Neopterygii</taxon>
        <taxon>Teleostei</taxon>
        <taxon>Albuliformes</taxon>
        <taxon>Albulidae</taxon>
        <taxon>Albula</taxon>
    </lineage>
</organism>
<evidence type="ECO:0000313" key="2">
    <source>
        <dbReference type="Proteomes" id="UP000829720"/>
    </source>
</evidence>
<comment type="caution">
    <text evidence="1">The sequence shown here is derived from an EMBL/GenBank/DDBJ whole genome shotgun (WGS) entry which is preliminary data.</text>
</comment>
<keyword evidence="2" id="KW-1185">Reference proteome</keyword>
<sequence length="124" mass="13888">MLSTLALVTAPFRVCTHIPQDYGVLKNSVEYVSTVVLCWAKGKYEDHTETLKCFLSVGEKGQIPVYISTVDMRDWIISKARSIPRERFQMEPIQTDGLIHLGMPASGYCSRQILQVLLRPAACG</sequence>
<accession>A0A8T3D6I7</accession>
<gene>
    <name evidence="1" type="ORF">AGOR_G00131930</name>
</gene>
<dbReference type="AlphaFoldDB" id="A0A8T3D6I7"/>
<protein>
    <submittedName>
        <fullName evidence="1">Uncharacterized protein</fullName>
    </submittedName>
</protein>
<name>A0A8T3D6I7_9TELE</name>
<proteinExistence type="predicted"/>
<dbReference type="EMBL" id="JAERUA010000012">
    <property type="protein sequence ID" value="KAI1892301.1"/>
    <property type="molecule type" value="Genomic_DNA"/>
</dbReference>